<dbReference type="AlphaFoldDB" id="A0A455SY20"/>
<accession>A0A455SY20</accession>
<feature type="transmembrane region" description="Helical" evidence="1">
    <location>
        <begin position="66"/>
        <end position="90"/>
    </location>
</feature>
<organism evidence="2">
    <name type="scientific">Thermogemmatispora argillosa</name>
    <dbReference type="NCBI Taxonomy" id="2045280"/>
    <lineage>
        <taxon>Bacteria</taxon>
        <taxon>Bacillati</taxon>
        <taxon>Chloroflexota</taxon>
        <taxon>Ktedonobacteria</taxon>
        <taxon>Thermogemmatisporales</taxon>
        <taxon>Thermogemmatisporaceae</taxon>
        <taxon>Thermogemmatispora</taxon>
    </lineage>
</organism>
<keyword evidence="1" id="KW-1133">Transmembrane helix</keyword>
<proteinExistence type="predicted"/>
<dbReference type="EMBL" id="AP019377">
    <property type="protein sequence ID" value="BBH92570.1"/>
    <property type="molecule type" value="Genomic_DNA"/>
</dbReference>
<evidence type="ECO:0000313" key="2">
    <source>
        <dbReference type="EMBL" id="BBH92570.1"/>
    </source>
</evidence>
<sequence length="170" mass="18131">MSAARFSAGKSGKLPSLRRFLTIEMAVHGAPLILSELGLAAGGYAGAGLWLLGWRAGWHWGRHGGLAPGCGSFFLGVALNEGALLIYALLILAQRRRWGKAPLEQSESRQVLLPLALFSLLPLAMPLLICYEEARRIAPYAARLIGREDKGTTLQNIAGMQTPGLADGQG</sequence>
<evidence type="ECO:0000256" key="1">
    <source>
        <dbReference type="SAM" id="Phobius"/>
    </source>
</evidence>
<protein>
    <submittedName>
        <fullName evidence="2">Uncharacterized protein</fullName>
    </submittedName>
</protein>
<keyword evidence="1" id="KW-0472">Membrane</keyword>
<name>A0A455SY20_9CHLR</name>
<keyword evidence="1" id="KW-0812">Transmembrane</keyword>
<gene>
    <name evidence="2" type="ORF">KTA_07690</name>
</gene>
<feature type="transmembrane region" description="Helical" evidence="1">
    <location>
        <begin position="21"/>
        <end position="46"/>
    </location>
</feature>
<reference evidence="2" key="1">
    <citation type="submission" date="2018-12" db="EMBL/GenBank/DDBJ databases">
        <title>Novel natural products biosynthetic potential of the class Ktedonobacteria.</title>
        <authorList>
            <person name="Zheng Y."/>
            <person name="Saitou A."/>
            <person name="Wang C.M."/>
            <person name="Toyoda A."/>
            <person name="Minakuchi Y."/>
            <person name="Sekiguchi Y."/>
            <person name="Ueda K."/>
            <person name="Takano H."/>
            <person name="Sakai Y."/>
            <person name="Yokota A."/>
            <person name="Yabe S."/>
        </authorList>
    </citation>
    <scope>NUCLEOTIDE SEQUENCE</scope>
    <source>
        <strain evidence="2">A3-2</strain>
    </source>
</reference>